<keyword evidence="3" id="KW-1185">Reference proteome</keyword>
<dbReference type="GeneID" id="90593673"/>
<dbReference type="EMBL" id="LT629754">
    <property type="protein sequence ID" value="SDT16136.1"/>
    <property type="molecule type" value="Genomic_DNA"/>
</dbReference>
<evidence type="ECO:0000313" key="2">
    <source>
        <dbReference type="EMBL" id="SDT16136.1"/>
    </source>
</evidence>
<accession>A0ABY0UTK4</accession>
<organism evidence="2 3">
    <name type="scientific">Maribacter dokdonensis</name>
    <dbReference type="NCBI Taxonomy" id="320912"/>
    <lineage>
        <taxon>Bacteria</taxon>
        <taxon>Pseudomonadati</taxon>
        <taxon>Bacteroidota</taxon>
        <taxon>Flavobacteriia</taxon>
        <taxon>Flavobacteriales</taxon>
        <taxon>Flavobacteriaceae</taxon>
        <taxon>Maribacter</taxon>
    </lineage>
</organism>
<evidence type="ECO:0000313" key="3">
    <source>
        <dbReference type="Proteomes" id="UP000199574"/>
    </source>
</evidence>
<protein>
    <submittedName>
        <fullName evidence="2">Uncharacterized protein</fullName>
    </submittedName>
</protein>
<gene>
    <name evidence="2" type="ORF">SAMN05192545_2908</name>
</gene>
<evidence type="ECO:0000256" key="1">
    <source>
        <dbReference type="SAM" id="Coils"/>
    </source>
</evidence>
<feature type="coiled-coil region" evidence="1">
    <location>
        <begin position="21"/>
        <end position="48"/>
    </location>
</feature>
<keyword evidence="1" id="KW-0175">Coiled coil</keyword>
<reference evidence="2 3" key="1">
    <citation type="submission" date="2016-10" db="EMBL/GenBank/DDBJ databases">
        <authorList>
            <person name="Varghese N."/>
            <person name="Submissions S."/>
        </authorList>
    </citation>
    <scope>NUCLEOTIDE SEQUENCE [LARGE SCALE GENOMIC DNA]</scope>
    <source>
        <strain evidence="2 3">MAR_2009_60</strain>
    </source>
</reference>
<name>A0ABY0UTK4_9FLAO</name>
<dbReference type="Proteomes" id="UP000199574">
    <property type="component" value="Chromosome I"/>
</dbReference>
<proteinExistence type="predicted"/>
<sequence length="221" mass="25180">MDYTSVITALSTMVSVLVPAYLLHKRELAKVEQKLEQKDMELEDQKNETKGFELRGNVLDKILAIVLLNDLKTACTTIFKKTKADRFLILIAINGKVDFKTVSVIFEQHKNSTSSAIASYKSLRVDADYVQMLKQAEHDGVVQINVAQMKPCLLKEIYQMEGVKHSKVRHLLRKPLDEENHCLIYSSITTHSDEAFNVMEKVIIQTQMDGIIKPTILKMLE</sequence>
<dbReference type="RefSeq" id="WP_091607058.1">
    <property type="nucleotide sequence ID" value="NZ_LT629754.1"/>
</dbReference>